<dbReference type="InterPro" id="IPR029058">
    <property type="entry name" value="AB_hydrolase_fold"/>
</dbReference>
<evidence type="ECO:0000313" key="5">
    <source>
        <dbReference type="Proteomes" id="UP000191285"/>
    </source>
</evidence>
<dbReference type="Pfam" id="PF07859">
    <property type="entry name" value="Abhydrolase_3"/>
    <property type="match status" value="1"/>
</dbReference>
<organism evidence="4 5">
    <name type="scientific">Penicillium steckii</name>
    <dbReference type="NCBI Taxonomy" id="303698"/>
    <lineage>
        <taxon>Eukaryota</taxon>
        <taxon>Fungi</taxon>
        <taxon>Dikarya</taxon>
        <taxon>Ascomycota</taxon>
        <taxon>Pezizomycotina</taxon>
        <taxon>Eurotiomycetes</taxon>
        <taxon>Eurotiomycetidae</taxon>
        <taxon>Eurotiales</taxon>
        <taxon>Aspergillaceae</taxon>
        <taxon>Penicillium</taxon>
    </lineage>
</organism>
<feature type="domain" description="Peptidase S9 prolyl oligopeptidase catalytic" evidence="2">
    <location>
        <begin position="249"/>
        <end position="297"/>
    </location>
</feature>
<evidence type="ECO:0008006" key="6">
    <source>
        <dbReference type="Google" id="ProtNLM"/>
    </source>
</evidence>
<dbReference type="STRING" id="303698.A0A1V6TDA3"/>
<dbReference type="SUPFAM" id="SSF53474">
    <property type="entry name" value="alpha/beta-Hydrolases"/>
    <property type="match status" value="1"/>
</dbReference>
<dbReference type="GO" id="GO:0006508">
    <property type="term" value="P:proteolysis"/>
    <property type="evidence" value="ECO:0007669"/>
    <property type="project" value="InterPro"/>
</dbReference>
<dbReference type="OrthoDB" id="19653at2759"/>
<evidence type="ECO:0000256" key="1">
    <source>
        <dbReference type="ARBA" id="ARBA00022801"/>
    </source>
</evidence>
<reference evidence="5" key="1">
    <citation type="journal article" date="2017" name="Nat. Microbiol.">
        <title>Global analysis of biosynthetic gene clusters reveals vast potential of secondary metabolite production in Penicillium species.</title>
        <authorList>
            <person name="Nielsen J.C."/>
            <person name="Grijseels S."/>
            <person name="Prigent S."/>
            <person name="Ji B."/>
            <person name="Dainat J."/>
            <person name="Nielsen K.F."/>
            <person name="Frisvad J.C."/>
            <person name="Workman M."/>
            <person name="Nielsen J."/>
        </authorList>
    </citation>
    <scope>NUCLEOTIDE SEQUENCE [LARGE SCALE GENOMIC DNA]</scope>
    <source>
        <strain evidence="5">IBT 24891</strain>
    </source>
</reference>
<dbReference type="GO" id="GO:0017000">
    <property type="term" value="P:antibiotic biosynthetic process"/>
    <property type="evidence" value="ECO:0007669"/>
    <property type="project" value="UniProtKB-ARBA"/>
</dbReference>
<dbReference type="InterPro" id="IPR013094">
    <property type="entry name" value="AB_hydrolase_3"/>
</dbReference>
<evidence type="ECO:0000259" key="2">
    <source>
        <dbReference type="Pfam" id="PF00326"/>
    </source>
</evidence>
<dbReference type="InterPro" id="IPR050300">
    <property type="entry name" value="GDXG_lipolytic_enzyme"/>
</dbReference>
<accession>A0A1V6TDA3</accession>
<dbReference type="AlphaFoldDB" id="A0A1V6TDA3"/>
<comment type="caution">
    <text evidence="4">The sequence shown here is derived from an EMBL/GenBank/DDBJ whole genome shotgun (WGS) entry which is preliminary data.</text>
</comment>
<dbReference type="PANTHER" id="PTHR48081">
    <property type="entry name" value="AB HYDROLASE SUPERFAMILY PROTEIN C4A8.06C"/>
    <property type="match status" value="1"/>
</dbReference>
<dbReference type="InterPro" id="IPR001375">
    <property type="entry name" value="Peptidase_S9_cat"/>
</dbReference>
<dbReference type="Proteomes" id="UP000191285">
    <property type="component" value="Unassembled WGS sequence"/>
</dbReference>
<dbReference type="PANTHER" id="PTHR48081:SF3">
    <property type="entry name" value="ALPHA_BETA HYDROLASE FOLD-3 DOMAIN-CONTAINING PROTEIN"/>
    <property type="match status" value="1"/>
</dbReference>
<dbReference type="Pfam" id="PF00326">
    <property type="entry name" value="Peptidase_S9"/>
    <property type="match status" value="1"/>
</dbReference>
<proteinExistence type="predicted"/>
<keyword evidence="1" id="KW-0378">Hydrolase</keyword>
<keyword evidence="5" id="KW-1185">Reference proteome</keyword>
<feature type="domain" description="Alpha/beta hydrolase fold-3" evidence="3">
    <location>
        <begin position="41"/>
        <end position="146"/>
    </location>
</feature>
<name>A0A1V6TDA3_9EURO</name>
<dbReference type="Gene3D" id="3.40.50.1820">
    <property type="entry name" value="alpha/beta hydrolase"/>
    <property type="match status" value="1"/>
</dbReference>
<evidence type="ECO:0000313" key="4">
    <source>
        <dbReference type="EMBL" id="OQE23809.1"/>
    </source>
</evidence>
<sequence length="328" mass="35556">MANCEVHTYTYKEVNELQLTLDVTYPPGYNDNDHKSNLTVLLHLHGGFLVIGEKSTLPPTWLINTCAHRGWAYATASYRLLPEAAGLDVLSDCIDAATWTAANIANKLILAGSSAGGYLAVATAAHPRAPPISAVLSIYGMVNLTDERYIRPGRGLRGSDENLAATLSEIESVMVGSTVVDGCPFPSSSPTTARRLAWVSALHEAAWYPDVLTRIPGLTGRIRAEGLAVIPQRWRALFPLAFGMTEKFPPTAVLHGDEDVLVEFKQSEILVKRLKSLGVNVLLENAAGEGHGFEAKEAIDLDVDIPSDAVKEFRASLKSIVDFLERHV</sequence>
<evidence type="ECO:0000259" key="3">
    <source>
        <dbReference type="Pfam" id="PF07859"/>
    </source>
</evidence>
<dbReference type="GO" id="GO:0072330">
    <property type="term" value="P:monocarboxylic acid biosynthetic process"/>
    <property type="evidence" value="ECO:0007669"/>
    <property type="project" value="UniProtKB-ARBA"/>
</dbReference>
<protein>
    <recommendedName>
        <fullName evidence="6">Alpha/beta hydrolase fold-3 domain-containing protein</fullName>
    </recommendedName>
</protein>
<gene>
    <name evidence="4" type="ORF">PENSTE_c008G02679</name>
</gene>
<dbReference type="EMBL" id="MLKD01000008">
    <property type="protein sequence ID" value="OQE23809.1"/>
    <property type="molecule type" value="Genomic_DNA"/>
</dbReference>
<dbReference type="GO" id="GO:0008236">
    <property type="term" value="F:serine-type peptidase activity"/>
    <property type="evidence" value="ECO:0007669"/>
    <property type="project" value="InterPro"/>
</dbReference>